<dbReference type="Proteomes" id="UP001176940">
    <property type="component" value="Unassembled WGS sequence"/>
</dbReference>
<proteinExistence type="predicted"/>
<protein>
    <submittedName>
        <fullName evidence="2">Uncharacterized protein</fullName>
    </submittedName>
</protein>
<feature type="region of interest" description="Disordered" evidence="1">
    <location>
        <begin position="85"/>
        <end position="106"/>
    </location>
</feature>
<accession>A0ABN9LUG8</accession>
<name>A0ABN9LUG8_9NEOB</name>
<gene>
    <name evidence="2" type="ORF">RIMI_LOCUS13310991</name>
</gene>
<keyword evidence="3" id="KW-1185">Reference proteome</keyword>
<feature type="compositionally biased region" description="Basic and acidic residues" evidence="1">
    <location>
        <begin position="181"/>
        <end position="190"/>
    </location>
</feature>
<sequence>MTEFQMRFEIPVVALQLCSLSSEDAETNCLANGDFGAWLIVCHRTECNEHLIYDEDKPVISYHTLDNTTDDLLTMEYIRLASSCKSRQNRRQKRNLPSTSKYSPSVLGKSGVTSILSHHYLLFFHIFPVLHLVNFSSLDVYLHTEALLNTMSFVTSLIPQSENKEPEQQILEVDEDEEEEEKKGRVQERN</sequence>
<evidence type="ECO:0000313" key="2">
    <source>
        <dbReference type="EMBL" id="CAJ0951100.1"/>
    </source>
</evidence>
<evidence type="ECO:0000256" key="1">
    <source>
        <dbReference type="SAM" id="MobiDB-lite"/>
    </source>
</evidence>
<reference evidence="2" key="1">
    <citation type="submission" date="2023-07" db="EMBL/GenBank/DDBJ databases">
        <authorList>
            <person name="Stuckert A."/>
        </authorList>
    </citation>
    <scope>NUCLEOTIDE SEQUENCE</scope>
</reference>
<comment type="caution">
    <text evidence="2">The sequence shown here is derived from an EMBL/GenBank/DDBJ whole genome shotgun (WGS) entry which is preliminary data.</text>
</comment>
<feature type="region of interest" description="Disordered" evidence="1">
    <location>
        <begin position="159"/>
        <end position="190"/>
    </location>
</feature>
<organism evidence="2 3">
    <name type="scientific">Ranitomeya imitator</name>
    <name type="common">mimic poison frog</name>
    <dbReference type="NCBI Taxonomy" id="111125"/>
    <lineage>
        <taxon>Eukaryota</taxon>
        <taxon>Metazoa</taxon>
        <taxon>Chordata</taxon>
        <taxon>Craniata</taxon>
        <taxon>Vertebrata</taxon>
        <taxon>Euteleostomi</taxon>
        <taxon>Amphibia</taxon>
        <taxon>Batrachia</taxon>
        <taxon>Anura</taxon>
        <taxon>Neobatrachia</taxon>
        <taxon>Hyloidea</taxon>
        <taxon>Dendrobatidae</taxon>
        <taxon>Dendrobatinae</taxon>
        <taxon>Ranitomeya</taxon>
    </lineage>
</organism>
<evidence type="ECO:0000313" key="3">
    <source>
        <dbReference type="Proteomes" id="UP001176940"/>
    </source>
</evidence>
<dbReference type="EMBL" id="CAUEEQ010032773">
    <property type="protein sequence ID" value="CAJ0951100.1"/>
    <property type="molecule type" value="Genomic_DNA"/>
</dbReference>